<gene>
    <name evidence="2" type="ORF">JET18_19395</name>
</gene>
<dbReference type="Proteomes" id="UP000661696">
    <property type="component" value="Unassembled WGS sequence"/>
</dbReference>
<keyword evidence="1" id="KW-0472">Membrane</keyword>
<evidence type="ECO:0000256" key="1">
    <source>
        <dbReference type="SAM" id="Phobius"/>
    </source>
</evidence>
<evidence type="ECO:0000313" key="3">
    <source>
        <dbReference type="Proteomes" id="UP000661696"/>
    </source>
</evidence>
<sequence length="125" mass="14500">MKNLYFYSLLIAGAAFILTSFQITRGRHIYRNQWNIPSHKSLSIKNSAKESLEVVLYNPSQTDFLQYRINNHEIKELPKNDSVYVTINFAHEVFIVNNSTHAGAFRLKILKNKGRIKAALKDQQF</sequence>
<evidence type="ECO:0000313" key="2">
    <source>
        <dbReference type="EMBL" id="MBL1223028.1"/>
    </source>
</evidence>
<keyword evidence="1" id="KW-0812">Transmembrane</keyword>
<protein>
    <submittedName>
        <fullName evidence="2">Uncharacterized protein</fullName>
    </submittedName>
</protein>
<organism evidence="2 3">
    <name type="scientific">Chryseobacterium endalhagicum</name>
    <dbReference type="NCBI Taxonomy" id="2797638"/>
    <lineage>
        <taxon>Bacteria</taxon>
        <taxon>Pseudomonadati</taxon>
        <taxon>Bacteroidota</taxon>
        <taxon>Flavobacteriia</taxon>
        <taxon>Flavobacteriales</taxon>
        <taxon>Weeksellaceae</taxon>
        <taxon>Chryseobacterium group</taxon>
        <taxon>Chryseobacterium</taxon>
    </lineage>
</organism>
<accession>A0ABS1QK81</accession>
<dbReference type="EMBL" id="JAELVM010000003">
    <property type="protein sequence ID" value="MBL1223028.1"/>
    <property type="molecule type" value="Genomic_DNA"/>
</dbReference>
<dbReference type="RefSeq" id="WP_202093890.1">
    <property type="nucleotide sequence ID" value="NZ_JAELVM010000003.1"/>
</dbReference>
<keyword evidence="1" id="KW-1133">Transmembrane helix</keyword>
<keyword evidence="3" id="KW-1185">Reference proteome</keyword>
<proteinExistence type="predicted"/>
<comment type="caution">
    <text evidence="2">The sequence shown here is derived from an EMBL/GenBank/DDBJ whole genome shotgun (WGS) entry which is preliminary data.</text>
</comment>
<name>A0ABS1QK81_9FLAO</name>
<feature type="transmembrane region" description="Helical" evidence="1">
    <location>
        <begin position="6"/>
        <end position="24"/>
    </location>
</feature>
<reference evidence="2 3" key="1">
    <citation type="submission" date="2020-12" db="EMBL/GenBank/DDBJ databases">
        <title>Chryseobacterium endoalhailicus sp. nov., isolated from seed of leguminous plant.</title>
        <authorList>
            <person name="Zhang X."/>
        </authorList>
    </citation>
    <scope>NUCLEOTIDE SEQUENCE [LARGE SCALE GENOMIC DNA]</scope>
    <source>
        <strain evidence="2 3">L7</strain>
    </source>
</reference>